<protein>
    <submittedName>
        <fullName evidence="3">PepSY domain-containing protein</fullName>
    </submittedName>
    <submittedName>
        <fullName evidence="2">Peptidase</fullName>
    </submittedName>
</protein>
<comment type="caution">
    <text evidence="3">The sequence shown here is derived from an EMBL/GenBank/DDBJ whole genome shotgun (WGS) entry which is preliminary data.</text>
</comment>
<feature type="transmembrane region" description="Helical" evidence="1">
    <location>
        <begin position="404"/>
        <end position="423"/>
    </location>
</feature>
<dbReference type="RefSeq" id="WP_073858861.1">
    <property type="nucleotide sequence ID" value="NZ_BAAATC010000004.1"/>
</dbReference>
<feature type="transmembrane region" description="Helical" evidence="1">
    <location>
        <begin position="211"/>
        <end position="231"/>
    </location>
</feature>
<feature type="transmembrane region" description="Helical" evidence="1">
    <location>
        <begin position="429"/>
        <end position="447"/>
    </location>
</feature>
<sequence>MSLPDDTIAPPPTDPHPPRRNWRPFVMRLHFYAGVLIAPFILIAAVTGGLYALAPSIERVVYGDILTVPAAERPLSLGDQITAAQNAFPQLSMTGLRPPAAPTESTRVYFADPALDDELQRAVFVDPYTGRVLGDETSWLGYLPVSTWLDGFHRHLNLGEPGRIYSELAASWLWVVALGGVALWLSRTAARRGRGRPGSRARTLNRHGATGVWLLAGLLFLSATGITWSTYAGAHVSDLRAAMQWQRPQLDTDPHSGHTGHAAPPASGASGVIDFEAVLRAAATAGVQAPLEVTLPAGPGQGVTVAEIDKAYRLTTNAASVDPVTNSVTGEIDYWRDYSGVAKLADWGIRGHMGLLFGLLNQLLLLGVAVALIGVIIGGYRMWWQRRPTRGSAWAVGRPPIRGGLRRLPPAAIGALVLAAVAVGWFLPLLGISLAAFVVLDLAIAAAKRRKERTDA</sequence>
<dbReference type="Proteomes" id="UP000220340">
    <property type="component" value="Unassembled WGS sequence"/>
</dbReference>
<feature type="transmembrane region" description="Helical" evidence="1">
    <location>
        <begin position="29"/>
        <end position="54"/>
    </location>
</feature>
<dbReference type="OrthoDB" id="9791166at2"/>
<evidence type="ECO:0000313" key="4">
    <source>
        <dbReference type="Proteomes" id="UP000191039"/>
    </source>
</evidence>
<dbReference type="EMBL" id="MIJD01000403">
    <property type="protein sequence ID" value="OPE46705.1"/>
    <property type="molecule type" value="Genomic_DNA"/>
</dbReference>
<evidence type="ECO:0000256" key="1">
    <source>
        <dbReference type="SAM" id="Phobius"/>
    </source>
</evidence>
<evidence type="ECO:0000313" key="3">
    <source>
        <dbReference type="EMBL" id="PEG53225.1"/>
    </source>
</evidence>
<dbReference type="AlphaFoldDB" id="A0A1Q4H6I7"/>
<organism evidence="3 5">
    <name type="scientific">Mycolicibacterium diernhoferi</name>
    <dbReference type="NCBI Taxonomy" id="1801"/>
    <lineage>
        <taxon>Bacteria</taxon>
        <taxon>Bacillati</taxon>
        <taxon>Actinomycetota</taxon>
        <taxon>Actinomycetes</taxon>
        <taxon>Mycobacteriales</taxon>
        <taxon>Mycobacteriaceae</taxon>
        <taxon>Mycolicibacterium</taxon>
    </lineage>
</organism>
<dbReference type="Proteomes" id="UP000191039">
    <property type="component" value="Unassembled WGS sequence"/>
</dbReference>
<reference evidence="3 5" key="2">
    <citation type="submission" date="2017-10" db="EMBL/GenBank/DDBJ databases">
        <title>The new phylogeny of genus Mycobacterium.</title>
        <authorList>
            <person name="Tortoli E."/>
            <person name="Trovato A."/>
            <person name="Cirillo D.M."/>
        </authorList>
    </citation>
    <scope>NUCLEOTIDE SEQUENCE [LARGE SCALE GENOMIC DNA]</scope>
    <source>
        <strain evidence="3 5">IP141170001</strain>
    </source>
</reference>
<feature type="transmembrane region" description="Helical" evidence="1">
    <location>
        <begin position="171"/>
        <end position="190"/>
    </location>
</feature>
<accession>A0A1Q4H6I7</accession>
<dbReference type="EMBL" id="PDCR01000022">
    <property type="protein sequence ID" value="PEG53225.1"/>
    <property type="molecule type" value="Genomic_DNA"/>
</dbReference>
<proteinExistence type="predicted"/>
<dbReference type="STRING" id="1801.BRW64_23410"/>
<name>A0A1Q4H6I7_9MYCO</name>
<dbReference type="InterPro" id="IPR005625">
    <property type="entry name" value="PepSY-ass_TM"/>
</dbReference>
<dbReference type="PANTHER" id="PTHR34219">
    <property type="entry name" value="IRON-REGULATED INNER MEMBRANE PROTEIN-RELATED"/>
    <property type="match status" value="1"/>
</dbReference>
<evidence type="ECO:0000313" key="5">
    <source>
        <dbReference type="Proteomes" id="UP000220340"/>
    </source>
</evidence>
<dbReference type="Pfam" id="PF03929">
    <property type="entry name" value="PepSY_TM"/>
    <property type="match status" value="1"/>
</dbReference>
<keyword evidence="1" id="KW-0472">Membrane</keyword>
<keyword evidence="1" id="KW-1133">Transmembrane helix</keyword>
<reference evidence="2 4" key="1">
    <citation type="submission" date="2016-09" db="EMBL/GenBank/DDBJ databases">
        <title>genome sequences of unsequenced Mycobacteria.</title>
        <authorList>
            <person name="Greninger A.L."/>
            <person name="Jerome K.R."/>
            <person name="Mcnair B."/>
            <person name="Wallis C."/>
            <person name="Fang F."/>
        </authorList>
    </citation>
    <scope>NUCLEOTIDE SEQUENCE [LARGE SCALE GENOMIC DNA]</scope>
    <source>
        <strain evidence="2 4">BM1</strain>
    </source>
</reference>
<evidence type="ECO:0000313" key="2">
    <source>
        <dbReference type="EMBL" id="OPE46705.1"/>
    </source>
</evidence>
<keyword evidence="5" id="KW-1185">Reference proteome</keyword>
<gene>
    <name evidence="2" type="ORF">BV510_26000</name>
    <name evidence="3" type="ORF">CRI78_17750</name>
</gene>
<feature type="transmembrane region" description="Helical" evidence="1">
    <location>
        <begin position="363"/>
        <end position="383"/>
    </location>
</feature>
<dbReference type="PANTHER" id="PTHR34219:SF1">
    <property type="entry name" value="PEPSY DOMAIN-CONTAINING PROTEIN"/>
    <property type="match status" value="1"/>
</dbReference>
<keyword evidence="1" id="KW-0812">Transmembrane</keyword>